<evidence type="ECO:0000256" key="5">
    <source>
        <dbReference type="ARBA" id="ARBA00022448"/>
    </source>
</evidence>
<evidence type="ECO:0000256" key="8">
    <source>
        <dbReference type="ARBA" id="ARBA00022827"/>
    </source>
</evidence>
<comment type="subunit">
    <text evidence="3">Homodimer.</text>
</comment>
<evidence type="ECO:0000256" key="13">
    <source>
        <dbReference type="ARBA" id="ARBA00049142"/>
    </source>
</evidence>
<dbReference type="Gene3D" id="3.50.50.60">
    <property type="entry name" value="FAD/NAD(P)-binding domain"/>
    <property type="match status" value="3"/>
</dbReference>
<dbReference type="Proteomes" id="UP001055439">
    <property type="component" value="Chromosome 1"/>
</dbReference>
<dbReference type="InterPro" id="IPR016156">
    <property type="entry name" value="FAD/NAD-linked_Rdtase_dimer_sf"/>
</dbReference>
<feature type="domain" description="FAD/NAD(P)-binding" evidence="18">
    <location>
        <begin position="1300"/>
        <end position="1604"/>
    </location>
</feature>
<reference evidence="20" key="1">
    <citation type="submission" date="2022-05" db="EMBL/GenBank/DDBJ databases">
        <title>The Musa troglodytarum L. genome provides insights into the mechanism of non-climacteric behaviour and enrichment of carotenoids.</title>
        <authorList>
            <person name="Wang J."/>
        </authorList>
    </citation>
    <scope>NUCLEOTIDE SEQUENCE</scope>
    <source>
        <tissue evidence="20">Leaf</tissue>
    </source>
</reference>
<feature type="non-terminal residue" evidence="20">
    <location>
        <position position="1"/>
    </location>
</feature>
<keyword evidence="11" id="KW-1015">Disulfide bond</keyword>
<dbReference type="SUPFAM" id="SSF55424">
    <property type="entry name" value="FAD/NAD-linked reductases, dimerisation (C-terminal) domain"/>
    <property type="match status" value="1"/>
</dbReference>
<keyword evidence="12 14" id="KW-0676">Redox-active center</keyword>
<sequence>VSACPLRLPLRRSPPAAVSATNVRAKSPQVSHGSRFLPSRPSHPLMAYSSDFLGTPLQEPTPMGRETSRILFQTPFLKRRNARIKIKPCENVSFEAPAVAVETDSCLLHPFDTGAASPSDAIPTTPLLTDLLRLGAVVLPRITFRGWTPPGLGWDAWVRDMASDEKIVAAWRKAGIEDAVMCSVANNMPDRPLMEALFGFWSSVTRTFMFPWGEAAFTLEDAHLIGRLPISGSRLDRVLTDEEEDLSLRLFVEKEKIRELHPKAKVTRKVTLDIWLQWFLELQREEELKHLGFLAYWLAKNVVPCYPAGEVPKVVFGLAARLSCGDQIALAPLVTANMYHDLSKISTSVLRKLEKRRGGSKIETWAQFGLLQAWVCERFERLRLPPQGAGPSVSESHISRWGSRRSATRYNEAIHIFQDEKSYTWRPYSRSFSSWKEPPWNDQETRIVHVEEGMPDWMHDYMAIISPSILQGFYGDGLISSERYQPHRVARQFGYDQAIPVSNASFAISISNNVRQIGQCVSIPKITRCGNPRRDYRAWWKKHKVGYQKALNEYAKPVLDLVKKRKTKSTAKDKDLAIGVAVSRTSSEVSYEGRHYEGQENKDDNDLMVEPGADQTKHFIEENKQLFSLTVSQGGKSGVKVKGYDTTRSKSLSDEMHQSVARKRKSEVYDTSRNGETLSVSSEEVVVIDDDSDEDVVDFDKQDRRLVDELEEFQRCGLLNEWEPSSPEPENEVNIGKYNGNDVRENEDPYGHEAIRMYPQFFVMIPQKPHYRGLLDNRVSEEVRKDVYLAKWYRLVDLMRKTLQTTCQTEPSEIENLMMEARKFEGFGFNVKHIIARLKEPQARLRRVKEAKLKLEEAKSREQQAIEMENLKKHITNLGSKLRVIEKRLEETQEAIGVTQLMNLRKEVENAETNLWVMEHDVEAINDNLVDLPVGPSLHQIRSRVAERVRKGAFDASSKMVRVSSHAMLERTRPSDRYDSISWFHVMFGAAASSSSAVASGMRLPLPVLAKTVRRRMQMLPSVLSALSPPRASASSAAAGDTDRKPWLLVGLGNPGKLYQGTRHNVGFEMIDVIAEAEGISLSSMQFKAMFGKGCICDVPVMLAKPTTFMNASGESVGPLVSYFNIPLNQVLLMYDDLDLPFAKLRLLPKGGHGGHNGMRSVINHLKGSHDFPRLRIGIGRPPGKMDPASFVLRPFNRKEHEELDFAFQRGLEAITTEAMAAAPSLRAPPLTLASTAAALRTFSRTLVLQPQKPLFTSSRALRSPPLPPFPYNLPRRRLATRASADGGNGAADPRQFDFDLFTIGAGSGGVRASRFAATYGAKVAICELPFSTISSESGGGVGGTCVLRGCVPKKLLVYSSKYSHEFEESRGFGWTYEADPMHDWSTLIANKNAELQRLTGIYKNILQNAGVTLIEGRGKIVDPHTVDVDGKHYTARHILISVGGRPNLPDIPGIEHAIDSDAALDLPSKPEKIAIVGGGYIALEFAGIFNGLKSEVHVFIRQKKVLRGFDEEIRNFVSEQMSLRGIEFHTEETPQAIVKSSDGLLSLRTNKGTNLGLEDVGVELAKNGALLVDEYSQTSVDSIWAVGDATDRLNLTPVALMEGAAFAKTVFGKEPTVPDYRAVPSAVFSQPPIGQVGLTEEQAIQEYGDVDIYTANFRPLKATLSGLPDRVFMKLIVCANTNKVLGVHMCGEDSPEIIQGIAIAVKAGLTKADFDSTVGIHPTSAEELVTMRSPTRKIRNDRSPAMMIEDCWNIKLTPFQTIALRRTLLDFASCESGG</sequence>
<evidence type="ECO:0000256" key="12">
    <source>
        <dbReference type="ARBA" id="ARBA00023284"/>
    </source>
</evidence>
<dbReference type="GO" id="GO:0034599">
    <property type="term" value="P:cellular response to oxidative stress"/>
    <property type="evidence" value="ECO:0007669"/>
    <property type="project" value="TreeGrafter"/>
</dbReference>
<evidence type="ECO:0000256" key="11">
    <source>
        <dbReference type="ARBA" id="ARBA00023157"/>
    </source>
</evidence>
<comment type="similarity">
    <text evidence="2 14">Belongs to the class-I pyridine nucleotide-disulfide oxidoreductase family.</text>
</comment>
<dbReference type="PROSITE" id="PS00076">
    <property type="entry name" value="PYRIDINE_REDOX_1"/>
    <property type="match status" value="1"/>
</dbReference>
<dbReference type="InterPro" id="IPR019557">
    <property type="entry name" value="AminoTfrase-like_pln_mobile"/>
</dbReference>
<keyword evidence="10 14" id="KW-0560">Oxidoreductase</keyword>
<evidence type="ECO:0000259" key="19">
    <source>
        <dbReference type="Pfam" id="PF10536"/>
    </source>
</evidence>
<organism evidence="20 21">
    <name type="scientific">Musa troglodytarum</name>
    <name type="common">fe'i banana</name>
    <dbReference type="NCBI Taxonomy" id="320322"/>
    <lineage>
        <taxon>Eukaryota</taxon>
        <taxon>Viridiplantae</taxon>
        <taxon>Streptophyta</taxon>
        <taxon>Embryophyta</taxon>
        <taxon>Tracheophyta</taxon>
        <taxon>Spermatophyta</taxon>
        <taxon>Magnoliopsida</taxon>
        <taxon>Liliopsida</taxon>
        <taxon>Zingiberales</taxon>
        <taxon>Musaceae</taxon>
        <taxon>Musa</taxon>
    </lineage>
</organism>
<comment type="cofactor">
    <cofactor evidence="1">
        <name>FAD</name>
        <dbReference type="ChEBI" id="CHEBI:57692"/>
    </cofactor>
</comment>
<dbReference type="HAMAP" id="MF_00083">
    <property type="entry name" value="Pept_tRNA_hydro_bact"/>
    <property type="match status" value="1"/>
</dbReference>
<evidence type="ECO:0000256" key="14">
    <source>
        <dbReference type="RuleBase" id="RU003691"/>
    </source>
</evidence>
<dbReference type="NCBIfam" id="NF004776">
    <property type="entry name" value="PRK06116.1"/>
    <property type="match status" value="1"/>
</dbReference>
<name>A0A9E7EDJ1_9LILI</name>
<dbReference type="PANTHER" id="PTHR42737:SF9">
    <property type="entry name" value="GLUTATHIONE REDUCTASE"/>
    <property type="match status" value="1"/>
</dbReference>
<keyword evidence="8 14" id="KW-0274">FAD</keyword>
<dbReference type="PRINTS" id="PR00368">
    <property type="entry name" value="FADPNR"/>
</dbReference>
<proteinExistence type="inferred from homology"/>
<dbReference type="InterPro" id="IPR007930">
    <property type="entry name" value="DUF724"/>
</dbReference>
<dbReference type="FunFam" id="3.50.50.60:FF:000051">
    <property type="entry name" value="Glutathione reductase"/>
    <property type="match status" value="1"/>
</dbReference>
<feature type="coiled-coil region" evidence="15">
    <location>
        <begin position="845"/>
        <end position="921"/>
    </location>
</feature>
<gene>
    <name evidence="20" type="ORF">MUK42_26061</name>
</gene>
<dbReference type="FunFam" id="3.40.50.1470:FF:000001">
    <property type="entry name" value="Peptidyl-tRNA hydrolase"/>
    <property type="match status" value="1"/>
</dbReference>
<protein>
    <recommendedName>
        <fullName evidence="4">glutathione-disulfide reductase</fullName>
        <ecNumber evidence="4">1.8.1.7</ecNumber>
    </recommendedName>
</protein>
<dbReference type="GO" id="GO:0004362">
    <property type="term" value="F:glutathione-disulfide reductase (NADPH) activity"/>
    <property type="evidence" value="ECO:0007669"/>
    <property type="project" value="UniProtKB-EC"/>
</dbReference>
<keyword evidence="15" id="KW-0175">Coiled coil</keyword>
<evidence type="ECO:0000256" key="9">
    <source>
        <dbReference type="ARBA" id="ARBA00022857"/>
    </source>
</evidence>
<evidence type="ECO:0000256" key="2">
    <source>
        <dbReference type="ARBA" id="ARBA00007532"/>
    </source>
</evidence>
<dbReference type="Pfam" id="PF07992">
    <property type="entry name" value="Pyr_redox_2"/>
    <property type="match status" value="1"/>
</dbReference>
<evidence type="ECO:0000256" key="7">
    <source>
        <dbReference type="ARBA" id="ARBA00022630"/>
    </source>
</evidence>
<evidence type="ECO:0000256" key="1">
    <source>
        <dbReference type="ARBA" id="ARBA00001974"/>
    </source>
</evidence>
<evidence type="ECO:0000259" key="18">
    <source>
        <dbReference type="Pfam" id="PF07992"/>
    </source>
</evidence>
<dbReference type="Pfam" id="PF02852">
    <property type="entry name" value="Pyr_redox_dim"/>
    <property type="match status" value="1"/>
</dbReference>
<dbReference type="GO" id="GO:0006749">
    <property type="term" value="P:glutathione metabolic process"/>
    <property type="evidence" value="ECO:0007669"/>
    <property type="project" value="TreeGrafter"/>
</dbReference>
<dbReference type="InterPro" id="IPR012999">
    <property type="entry name" value="Pyr_OxRdtase_I_AS"/>
</dbReference>
<dbReference type="FunFam" id="3.30.390.30:FF:000008">
    <property type="entry name" value="Glutathione reductase"/>
    <property type="match status" value="1"/>
</dbReference>
<evidence type="ECO:0000256" key="16">
    <source>
        <dbReference type="SAM" id="MobiDB-lite"/>
    </source>
</evidence>
<dbReference type="SUPFAM" id="SSF53178">
    <property type="entry name" value="Peptidyl-tRNA hydrolase-like"/>
    <property type="match status" value="1"/>
</dbReference>
<dbReference type="GO" id="GO:0005829">
    <property type="term" value="C:cytosol"/>
    <property type="evidence" value="ECO:0007669"/>
    <property type="project" value="TreeGrafter"/>
</dbReference>
<dbReference type="NCBIfam" id="TIGR00447">
    <property type="entry name" value="pth"/>
    <property type="match status" value="1"/>
</dbReference>
<keyword evidence="21" id="KW-1185">Reference proteome</keyword>
<feature type="region of interest" description="Disordered" evidence="16">
    <location>
        <begin position="721"/>
        <end position="744"/>
    </location>
</feature>
<keyword evidence="9" id="KW-0521">NADP</keyword>
<feature type="domain" description="Aminotransferase-like plant mobile" evidence="19">
    <location>
        <begin position="175"/>
        <end position="503"/>
    </location>
</feature>
<evidence type="ECO:0000313" key="20">
    <source>
        <dbReference type="EMBL" id="URD75355.1"/>
    </source>
</evidence>
<evidence type="ECO:0000256" key="4">
    <source>
        <dbReference type="ARBA" id="ARBA00012607"/>
    </source>
</evidence>
<dbReference type="Gene3D" id="3.30.390.30">
    <property type="match status" value="1"/>
</dbReference>
<dbReference type="InterPro" id="IPR046952">
    <property type="entry name" value="GSHR/TRXR-like"/>
</dbReference>
<accession>A0A9E7EDJ1</accession>
<dbReference type="Gene3D" id="3.40.50.1470">
    <property type="entry name" value="Peptidyl-tRNA hydrolase"/>
    <property type="match status" value="1"/>
</dbReference>
<dbReference type="InterPro" id="IPR018171">
    <property type="entry name" value="Pept_tRNA_hydro_CS"/>
</dbReference>
<dbReference type="Pfam" id="PF01195">
    <property type="entry name" value="Pept_tRNA_hydro"/>
    <property type="match status" value="1"/>
</dbReference>
<evidence type="ECO:0000256" key="3">
    <source>
        <dbReference type="ARBA" id="ARBA00011738"/>
    </source>
</evidence>
<dbReference type="GO" id="GO:0045454">
    <property type="term" value="P:cell redox homeostasis"/>
    <property type="evidence" value="ECO:0007669"/>
    <property type="project" value="InterPro"/>
</dbReference>
<evidence type="ECO:0000256" key="6">
    <source>
        <dbReference type="ARBA" id="ARBA00022604"/>
    </source>
</evidence>
<evidence type="ECO:0000256" key="10">
    <source>
        <dbReference type="ARBA" id="ARBA00023002"/>
    </source>
</evidence>
<dbReference type="PRINTS" id="PR00411">
    <property type="entry name" value="PNDRDTASEI"/>
</dbReference>
<dbReference type="SUPFAM" id="SSF51905">
    <property type="entry name" value="FAD/NAD(P)-binding domain"/>
    <property type="match status" value="2"/>
</dbReference>
<dbReference type="Pfam" id="PF05266">
    <property type="entry name" value="DUF724"/>
    <property type="match status" value="1"/>
</dbReference>
<dbReference type="InterPro" id="IPR001328">
    <property type="entry name" value="Pept_tRNA_hydro"/>
</dbReference>
<dbReference type="GO" id="GO:0005739">
    <property type="term" value="C:mitochondrion"/>
    <property type="evidence" value="ECO:0007669"/>
    <property type="project" value="TreeGrafter"/>
</dbReference>
<evidence type="ECO:0000259" key="17">
    <source>
        <dbReference type="Pfam" id="PF02852"/>
    </source>
</evidence>
<dbReference type="InterPro" id="IPR036188">
    <property type="entry name" value="FAD/NAD-bd_sf"/>
</dbReference>
<dbReference type="Pfam" id="PF10536">
    <property type="entry name" value="PMD"/>
    <property type="match status" value="1"/>
</dbReference>
<dbReference type="GO" id="GO:0050660">
    <property type="term" value="F:flavin adenine dinucleotide binding"/>
    <property type="evidence" value="ECO:0007669"/>
    <property type="project" value="InterPro"/>
</dbReference>
<dbReference type="EC" id="1.8.1.7" evidence="4"/>
<keyword evidence="5" id="KW-0813">Transport</keyword>
<dbReference type="PANTHER" id="PTHR42737">
    <property type="entry name" value="GLUTATHIONE REDUCTASE"/>
    <property type="match status" value="1"/>
</dbReference>
<dbReference type="InterPro" id="IPR004099">
    <property type="entry name" value="Pyr_nucl-diS_OxRdtase_dimer"/>
</dbReference>
<keyword evidence="7 14" id="KW-0285">Flavoprotein</keyword>
<evidence type="ECO:0000256" key="15">
    <source>
        <dbReference type="SAM" id="Coils"/>
    </source>
</evidence>
<dbReference type="EMBL" id="CP097502">
    <property type="protein sequence ID" value="URD75355.1"/>
    <property type="molecule type" value="Genomic_DNA"/>
</dbReference>
<dbReference type="OrthoDB" id="1572276at2759"/>
<evidence type="ECO:0000313" key="21">
    <source>
        <dbReference type="Proteomes" id="UP001055439"/>
    </source>
</evidence>
<dbReference type="InterPro" id="IPR036416">
    <property type="entry name" value="Pept_tRNA_hydro_sf"/>
</dbReference>
<dbReference type="GO" id="GO:0004045">
    <property type="term" value="F:peptidyl-tRNA hydrolase activity"/>
    <property type="evidence" value="ECO:0007669"/>
    <property type="project" value="InterPro"/>
</dbReference>
<dbReference type="InterPro" id="IPR023753">
    <property type="entry name" value="FAD/NAD-binding_dom"/>
</dbReference>
<dbReference type="PROSITE" id="PS01195">
    <property type="entry name" value="PEPT_TRNA_HYDROL_1"/>
    <property type="match status" value="1"/>
</dbReference>
<keyword evidence="6" id="KW-0341">Growth regulation</keyword>
<feature type="domain" description="Pyridine nucleotide-disulphide oxidoreductase dimerisation" evidence="17">
    <location>
        <begin position="1624"/>
        <end position="1732"/>
    </location>
</feature>
<comment type="catalytic activity">
    <reaction evidence="13">
        <text>2 glutathione + NADP(+) = glutathione disulfide + NADPH + H(+)</text>
        <dbReference type="Rhea" id="RHEA:11740"/>
        <dbReference type="ChEBI" id="CHEBI:15378"/>
        <dbReference type="ChEBI" id="CHEBI:57783"/>
        <dbReference type="ChEBI" id="CHEBI:57925"/>
        <dbReference type="ChEBI" id="CHEBI:58297"/>
        <dbReference type="ChEBI" id="CHEBI:58349"/>
        <dbReference type="EC" id="1.8.1.7"/>
    </reaction>
</comment>
<dbReference type="PROSITE" id="PS01196">
    <property type="entry name" value="PEPT_TRNA_HYDROL_2"/>
    <property type="match status" value="1"/>
</dbReference>
<feature type="region of interest" description="Disordered" evidence="16">
    <location>
        <begin position="649"/>
        <end position="676"/>
    </location>
</feature>